<dbReference type="PIRSF" id="PIRSF000047">
    <property type="entry name" value="Cytochrome_CYPVIIA1"/>
    <property type="match status" value="1"/>
</dbReference>
<evidence type="ECO:0000256" key="1">
    <source>
        <dbReference type="ARBA" id="ARBA00001971"/>
    </source>
</evidence>
<dbReference type="GO" id="GO:0006629">
    <property type="term" value="P:lipid metabolic process"/>
    <property type="evidence" value="ECO:0007669"/>
    <property type="project" value="UniProtKB-KW"/>
</dbReference>
<evidence type="ECO:0000313" key="16">
    <source>
        <dbReference type="Proteomes" id="UP000693946"/>
    </source>
</evidence>
<dbReference type="EMBL" id="JAGKHQ010000001">
    <property type="protein sequence ID" value="KAG7527137.1"/>
    <property type="molecule type" value="Genomic_DNA"/>
</dbReference>
<evidence type="ECO:0000256" key="4">
    <source>
        <dbReference type="ARBA" id="ARBA00022516"/>
    </source>
</evidence>
<dbReference type="GO" id="GO:0008397">
    <property type="term" value="F:sterol 12-alpha-hydroxylase activity"/>
    <property type="evidence" value="ECO:0007669"/>
    <property type="project" value="TreeGrafter"/>
</dbReference>
<proteinExistence type="inferred from homology"/>
<evidence type="ECO:0000256" key="11">
    <source>
        <dbReference type="ARBA" id="ARBA00023098"/>
    </source>
</evidence>
<keyword evidence="11" id="KW-0443">Lipid metabolism</keyword>
<protein>
    <submittedName>
        <fullName evidence="15">5-beta-cholestane-3-alpha,7-alpha-diol 12-alpha-hydroxylase</fullName>
    </submittedName>
</protein>
<dbReference type="Proteomes" id="UP000693946">
    <property type="component" value="Linkage Group LG1"/>
</dbReference>
<evidence type="ECO:0000256" key="5">
    <source>
        <dbReference type="ARBA" id="ARBA00022617"/>
    </source>
</evidence>
<keyword evidence="8 13" id="KW-0256">Endoplasmic reticulum</keyword>
<keyword evidence="16" id="KW-1185">Reference proteome</keyword>
<evidence type="ECO:0000256" key="12">
    <source>
        <dbReference type="ARBA" id="ARBA00023136"/>
    </source>
</evidence>
<evidence type="ECO:0000256" key="9">
    <source>
        <dbReference type="ARBA" id="ARBA00022989"/>
    </source>
</evidence>
<gene>
    <name evidence="15" type="ORF">JOB18_049982</name>
</gene>
<dbReference type="GO" id="GO:0005506">
    <property type="term" value="F:iron ion binding"/>
    <property type="evidence" value="ECO:0007669"/>
    <property type="project" value="InterPro"/>
</dbReference>
<evidence type="ECO:0000256" key="13">
    <source>
        <dbReference type="PIRNR" id="PIRNR000047"/>
    </source>
</evidence>
<accession>A0AAV6TCK6</accession>
<keyword evidence="4" id="KW-0444">Lipid biosynthesis</keyword>
<dbReference type="FunFam" id="1.10.630.10:FF:000025">
    <property type="entry name" value="Prostaglandin I2 (prostacyclin) synthase"/>
    <property type="match status" value="1"/>
</dbReference>
<evidence type="ECO:0000256" key="3">
    <source>
        <dbReference type="ARBA" id="ARBA00010617"/>
    </source>
</evidence>
<comment type="similarity">
    <text evidence="3 13">Belongs to the cytochrome P450 family.</text>
</comment>
<dbReference type="InterPro" id="IPR001128">
    <property type="entry name" value="Cyt_P450"/>
</dbReference>
<dbReference type="PANTHER" id="PTHR24306">
    <property type="match status" value="1"/>
</dbReference>
<dbReference type="Pfam" id="PF00067">
    <property type="entry name" value="p450"/>
    <property type="match status" value="1"/>
</dbReference>
<dbReference type="GO" id="GO:0020037">
    <property type="term" value="F:heme binding"/>
    <property type="evidence" value="ECO:0007669"/>
    <property type="project" value="InterPro"/>
</dbReference>
<dbReference type="AlphaFoldDB" id="A0AAV6TCK6"/>
<keyword evidence="6 14" id="KW-0812">Transmembrane</keyword>
<evidence type="ECO:0000256" key="2">
    <source>
        <dbReference type="ARBA" id="ARBA00004389"/>
    </source>
</evidence>
<dbReference type="GO" id="GO:0005789">
    <property type="term" value="C:endoplasmic reticulum membrane"/>
    <property type="evidence" value="ECO:0007669"/>
    <property type="project" value="UniProtKB-SubCell"/>
</dbReference>
<reference evidence="15 16" key="1">
    <citation type="journal article" date="2021" name="Sci. Rep.">
        <title>Chromosome anchoring in Senegalese sole (Solea senegalensis) reveals sex-associated markers and genome rearrangements in flatfish.</title>
        <authorList>
            <person name="Guerrero-Cozar I."/>
            <person name="Gomez-Garrido J."/>
            <person name="Berbel C."/>
            <person name="Martinez-Blanch J.F."/>
            <person name="Alioto T."/>
            <person name="Claros M.G."/>
            <person name="Gagnaire P.A."/>
            <person name="Manchado M."/>
        </authorList>
    </citation>
    <scope>NUCLEOTIDE SEQUENCE [LARGE SCALE GENOMIC DNA]</scope>
    <source>
        <strain evidence="15">Sse05_10M</strain>
    </source>
</reference>
<evidence type="ECO:0000313" key="15">
    <source>
        <dbReference type="EMBL" id="KAG7527137.1"/>
    </source>
</evidence>
<evidence type="ECO:0000256" key="8">
    <source>
        <dbReference type="ARBA" id="ARBA00022824"/>
    </source>
</evidence>
<dbReference type="InterPro" id="IPR024204">
    <property type="entry name" value="Cyt_P450_CYP7A1-type"/>
</dbReference>
<keyword evidence="10 13" id="KW-0408">Iron</keyword>
<evidence type="ECO:0000256" key="6">
    <source>
        <dbReference type="ARBA" id="ARBA00022692"/>
    </source>
</evidence>
<evidence type="ECO:0000256" key="7">
    <source>
        <dbReference type="ARBA" id="ARBA00022723"/>
    </source>
</evidence>
<comment type="caution">
    <text evidence="15">The sequence shown here is derived from an EMBL/GenBank/DDBJ whole genome shotgun (WGS) entry which is preliminary data.</text>
</comment>
<keyword evidence="7 13" id="KW-0479">Metal-binding</keyword>
<sequence>MGLLLSIFIGFLASLIGGLYLLGVFRRRQPGEPPLDKGLIPWLGHVLEFRRNTLKFIERMKQKHGDVFTVQLGGSYITFLQDPLSFGTFVKESRQKLDFNKFARFLVHRVFGYEAEEDEHHILQVSSNMHLKGDGLKVLTQAMMANLQNLMLHRIDGAADKSTWIEDELFMYSYNILFRAGYLSLFGNTTPESEGSEERSKEKDRAESEALFSEFRKYDQLFPNLAFGVLTPRQRMEAKRLLEVFWNALSMQKMRLKNNISRWIWDMQQSRNEKGMKESMIDRYMFVLLFASQGNTGPISFWLLLLLMKHPEAMAAVKEEVDRVVKESGQEVQRGGSLVDLTHEMLMKTPILDSALEESLRLTVAPLLTRAVLQDMTLKMADGCEYFIRKGDRMAMFPYSAVQMDPEIHPDPCSFKYDRFLNSDGSKKTDFYKQGKKVKYYNMPWGAGVSMCPGRFFASNEMKQFIFLMLIYFEFELKNPDDKIPEIDDRRLGFGSMQPIRDVSFRYRLRD</sequence>
<comment type="cofactor">
    <cofactor evidence="1 13">
        <name>heme</name>
        <dbReference type="ChEBI" id="CHEBI:30413"/>
    </cofactor>
</comment>
<keyword evidence="12 13" id="KW-0472">Membrane</keyword>
<keyword evidence="5 13" id="KW-0349">Heme</keyword>
<dbReference type="PANTHER" id="PTHR24306:SF0">
    <property type="entry name" value="7-ALPHA-HYDROXYCHOLEST-4-EN-3-ONE 12-ALPHA-HYDROXYLASE"/>
    <property type="match status" value="1"/>
</dbReference>
<organism evidence="15 16">
    <name type="scientific">Solea senegalensis</name>
    <name type="common">Senegalese sole</name>
    <dbReference type="NCBI Taxonomy" id="28829"/>
    <lineage>
        <taxon>Eukaryota</taxon>
        <taxon>Metazoa</taxon>
        <taxon>Chordata</taxon>
        <taxon>Craniata</taxon>
        <taxon>Vertebrata</taxon>
        <taxon>Euteleostomi</taxon>
        <taxon>Actinopterygii</taxon>
        <taxon>Neopterygii</taxon>
        <taxon>Teleostei</taxon>
        <taxon>Neoteleostei</taxon>
        <taxon>Acanthomorphata</taxon>
        <taxon>Carangaria</taxon>
        <taxon>Pleuronectiformes</taxon>
        <taxon>Pleuronectoidei</taxon>
        <taxon>Soleidae</taxon>
        <taxon>Solea</taxon>
    </lineage>
</organism>
<feature type="transmembrane region" description="Helical" evidence="14">
    <location>
        <begin position="6"/>
        <end position="25"/>
    </location>
</feature>
<evidence type="ECO:0000256" key="14">
    <source>
        <dbReference type="SAM" id="Phobius"/>
    </source>
</evidence>
<keyword evidence="9 14" id="KW-1133">Transmembrane helix</keyword>
<name>A0AAV6TCK6_SOLSE</name>
<comment type="subcellular location">
    <subcellularLocation>
        <location evidence="2">Endoplasmic reticulum membrane</location>
        <topology evidence="2">Single-pass membrane protein</topology>
    </subcellularLocation>
</comment>
<evidence type="ECO:0000256" key="10">
    <source>
        <dbReference type="ARBA" id="ARBA00023004"/>
    </source>
</evidence>